<evidence type="ECO:0000256" key="7">
    <source>
        <dbReference type="ARBA" id="ARBA00022801"/>
    </source>
</evidence>
<comment type="function">
    <text evidence="17">Catalyzes the dephosphorylation of undecaprenyl diphosphate (UPP). Confers resistance to bacitracin.</text>
</comment>
<keyword evidence="8 17" id="KW-0133">Cell shape</keyword>
<evidence type="ECO:0000256" key="2">
    <source>
        <dbReference type="ARBA" id="ARBA00010621"/>
    </source>
</evidence>
<feature type="transmembrane region" description="Helical" evidence="17">
    <location>
        <begin position="220"/>
        <end position="239"/>
    </location>
</feature>
<evidence type="ECO:0000256" key="3">
    <source>
        <dbReference type="ARBA" id="ARBA00012374"/>
    </source>
</evidence>
<comment type="similarity">
    <text evidence="2 17">Belongs to the UppP family.</text>
</comment>
<reference evidence="18" key="1">
    <citation type="submission" date="2023-10" db="EMBL/GenBank/DDBJ databases">
        <title>Screening of Alkalihalophilus pseudofirmusBZ-TG-HK211 and Its Alleviation of Salt Stress on Rapeseed Growth.</title>
        <authorList>
            <person name="Zhao B."/>
            <person name="Guo T."/>
        </authorList>
    </citation>
    <scope>NUCLEOTIDE SEQUENCE</scope>
    <source>
        <strain evidence="18">BZ-TG-HK211</strain>
    </source>
</reference>
<feature type="transmembrane region" description="Helical" evidence="17">
    <location>
        <begin position="7"/>
        <end position="29"/>
    </location>
</feature>
<dbReference type="InterPro" id="IPR003824">
    <property type="entry name" value="UppP"/>
</dbReference>
<evidence type="ECO:0000313" key="19">
    <source>
        <dbReference type="Proteomes" id="UP001285636"/>
    </source>
</evidence>
<accession>A0AAJ2KSQ9</accession>
<evidence type="ECO:0000256" key="17">
    <source>
        <dbReference type="HAMAP-Rule" id="MF_01006"/>
    </source>
</evidence>
<evidence type="ECO:0000256" key="9">
    <source>
        <dbReference type="ARBA" id="ARBA00022984"/>
    </source>
</evidence>
<evidence type="ECO:0000256" key="1">
    <source>
        <dbReference type="ARBA" id="ARBA00004651"/>
    </source>
</evidence>
<evidence type="ECO:0000256" key="13">
    <source>
        <dbReference type="ARBA" id="ARBA00023316"/>
    </source>
</evidence>
<keyword evidence="7 17" id="KW-0378">Hydrolase</keyword>
<dbReference type="PANTHER" id="PTHR30622">
    <property type="entry name" value="UNDECAPRENYL-DIPHOSPHATASE"/>
    <property type="match status" value="1"/>
</dbReference>
<feature type="transmembrane region" description="Helical" evidence="17">
    <location>
        <begin position="117"/>
        <end position="137"/>
    </location>
</feature>
<feature type="transmembrane region" description="Helical" evidence="17">
    <location>
        <begin position="187"/>
        <end position="208"/>
    </location>
</feature>
<keyword evidence="6 17" id="KW-0812">Transmembrane</keyword>
<comment type="miscellaneous">
    <text evidence="17">Bacitracin is thought to be involved in the inhibition of peptidoglycan synthesis by sequestering undecaprenyl diphosphate, thereby reducing the pool of lipid carrier available.</text>
</comment>
<name>A0AAJ2KSQ9_ALKPS</name>
<feature type="transmembrane region" description="Helical" evidence="17">
    <location>
        <begin position="41"/>
        <end position="59"/>
    </location>
</feature>
<dbReference type="GO" id="GO:0009252">
    <property type="term" value="P:peptidoglycan biosynthetic process"/>
    <property type="evidence" value="ECO:0007669"/>
    <property type="project" value="UniProtKB-KW"/>
</dbReference>
<evidence type="ECO:0000313" key="18">
    <source>
        <dbReference type="EMBL" id="MDV2884186.1"/>
    </source>
</evidence>
<evidence type="ECO:0000256" key="6">
    <source>
        <dbReference type="ARBA" id="ARBA00022692"/>
    </source>
</evidence>
<protein>
    <recommendedName>
        <fullName evidence="4 17">Undecaprenyl-diphosphatase</fullName>
        <ecNumber evidence="3 17">3.6.1.27</ecNumber>
    </recommendedName>
    <alternativeName>
        <fullName evidence="15 17">Bacitracin resistance protein</fullName>
    </alternativeName>
    <alternativeName>
        <fullName evidence="14 17">Undecaprenyl pyrophosphate phosphatase</fullName>
    </alternativeName>
</protein>
<feature type="transmembrane region" description="Helical" evidence="17">
    <location>
        <begin position="251"/>
        <end position="269"/>
    </location>
</feature>
<dbReference type="NCBIfam" id="TIGR00753">
    <property type="entry name" value="undec_PP_bacA"/>
    <property type="match status" value="1"/>
</dbReference>
<proteinExistence type="inferred from homology"/>
<keyword evidence="5 17" id="KW-1003">Cell membrane</keyword>
<comment type="catalytic activity">
    <reaction evidence="16 17">
        <text>di-trans,octa-cis-undecaprenyl diphosphate + H2O = di-trans,octa-cis-undecaprenyl phosphate + phosphate + H(+)</text>
        <dbReference type="Rhea" id="RHEA:28094"/>
        <dbReference type="ChEBI" id="CHEBI:15377"/>
        <dbReference type="ChEBI" id="CHEBI:15378"/>
        <dbReference type="ChEBI" id="CHEBI:43474"/>
        <dbReference type="ChEBI" id="CHEBI:58405"/>
        <dbReference type="ChEBI" id="CHEBI:60392"/>
        <dbReference type="EC" id="3.6.1.27"/>
    </reaction>
</comment>
<organism evidence="18 19">
    <name type="scientific">Alkalihalophilus pseudofirmus</name>
    <name type="common">Bacillus pseudofirmus</name>
    <dbReference type="NCBI Taxonomy" id="79885"/>
    <lineage>
        <taxon>Bacteria</taxon>
        <taxon>Bacillati</taxon>
        <taxon>Bacillota</taxon>
        <taxon>Bacilli</taxon>
        <taxon>Bacillales</taxon>
        <taxon>Bacillaceae</taxon>
        <taxon>Alkalihalophilus</taxon>
    </lineage>
</organism>
<dbReference type="HAMAP" id="MF_01006">
    <property type="entry name" value="Undec_diphosphatase"/>
    <property type="match status" value="1"/>
</dbReference>
<evidence type="ECO:0000256" key="16">
    <source>
        <dbReference type="ARBA" id="ARBA00047594"/>
    </source>
</evidence>
<keyword evidence="12 17" id="KW-0046">Antibiotic resistance</keyword>
<evidence type="ECO:0000256" key="4">
    <source>
        <dbReference type="ARBA" id="ARBA00021581"/>
    </source>
</evidence>
<dbReference type="GO" id="GO:0071555">
    <property type="term" value="P:cell wall organization"/>
    <property type="evidence" value="ECO:0007669"/>
    <property type="project" value="UniProtKB-KW"/>
</dbReference>
<keyword evidence="9 17" id="KW-0573">Peptidoglycan synthesis</keyword>
<dbReference type="GO" id="GO:0050380">
    <property type="term" value="F:undecaprenyl-diphosphatase activity"/>
    <property type="evidence" value="ECO:0007669"/>
    <property type="project" value="UniProtKB-UniRule"/>
</dbReference>
<keyword evidence="10 17" id="KW-1133">Transmembrane helix</keyword>
<dbReference type="Proteomes" id="UP001285636">
    <property type="component" value="Unassembled WGS sequence"/>
</dbReference>
<evidence type="ECO:0000256" key="14">
    <source>
        <dbReference type="ARBA" id="ARBA00032707"/>
    </source>
</evidence>
<evidence type="ECO:0000256" key="5">
    <source>
        <dbReference type="ARBA" id="ARBA00022475"/>
    </source>
</evidence>
<evidence type="ECO:0000256" key="15">
    <source>
        <dbReference type="ARBA" id="ARBA00032932"/>
    </source>
</evidence>
<keyword evidence="11 17" id="KW-0472">Membrane</keyword>
<dbReference type="Pfam" id="PF02673">
    <property type="entry name" value="BacA"/>
    <property type="match status" value="1"/>
</dbReference>
<dbReference type="EMBL" id="JAWJAY010000001">
    <property type="protein sequence ID" value="MDV2884186.1"/>
    <property type="molecule type" value="Genomic_DNA"/>
</dbReference>
<evidence type="ECO:0000256" key="12">
    <source>
        <dbReference type="ARBA" id="ARBA00023251"/>
    </source>
</evidence>
<keyword evidence="13 17" id="KW-0961">Cell wall biogenesis/degradation</keyword>
<dbReference type="GO" id="GO:0046677">
    <property type="term" value="P:response to antibiotic"/>
    <property type="evidence" value="ECO:0007669"/>
    <property type="project" value="UniProtKB-UniRule"/>
</dbReference>
<feature type="transmembrane region" description="Helical" evidence="17">
    <location>
        <begin position="85"/>
        <end position="105"/>
    </location>
</feature>
<sequence length="278" mass="30594">MSIIEAIIFGIVQGITEFLPISSTAHIIITQMVFNYSFPGFAFEIFLHLASILAVVLYFRKDIVEVIIGFFSFFGNRSKENRVQFLFGLYIIVATGITGVLGVLLEDSIGSVLKTPPFIALALATTGIFLIIIERFVKHGNRTEKDMTFVDAVIVGLGQTLAVIPGISRSGATLITGLFAGLNKETAVRYSFLLSIPVILGSTVLAIGDFTDGTLVAETGVLALVVAFIATFIFSWLGIVWLIEFLKRSKLIYFAIYCFVAAIFIFFYFDANFIMELE</sequence>
<dbReference type="EC" id="3.6.1.27" evidence="3 17"/>
<gene>
    <name evidence="17 18" type="primary">uppP</name>
    <name evidence="18" type="ORF">RYX45_03280</name>
</gene>
<evidence type="ECO:0000256" key="10">
    <source>
        <dbReference type="ARBA" id="ARBA00022989"/>
    </source>
</evidence>
<dbReference type="GO" id="GO:0008360">
    <property type="term" value="P:regulation of cell shape"/>
    <property type="evidence" value="ECO:0007669"/>
    <property type="project" value="UniProtKB-KW"/>
</dbReference>
<evidence type="ECO:0000256" key="11">
    <source>
        <dbReference type="ARBA" id="ARBA00023136"/>
    </source>
</evidence>
<dbReference type="PANTHER" id="PTHR30622:SF2">
    <property type="entry name" value="UNDECAPRENYL-DIPHOSPHATASE"/>
    <property type="match status" value="1"/>
</dbReference>
<dbReference type="GO" id="GO:0005886">
    <property type="term" value="C:plasma membrane"/>
    <property type="evidence" value="ECO:0007669"/>
    <property type="project" value="UniProtKB-SubCell"/>
</dbReference>
<evidence type="ECO:0000256" key="8">
    <source>
        <dbReference type="ARBA" id="ARBA00022960"/>
    </source>
</evidence>
<dbReference type="AlphaFoldDB" id="A0AAJ2KSQ9"/>
<feature type="transmembrane region" description="Helical" evidence="17">
    <location>
        <begin position="149"/>
        <end position="167"/>
    </location>
</feature>
<dbReference type="RefSeq" id="WP_289236255.1">
    <property type="nucleotide sequence ID" value="NZ_CP117835.1"/>
</dbReference>
<comment type="subcellular location">
    <subcellularLocation>
        <location evidence="1 17">Cell membrane</location>
        <topology evidence="1 17">Multi-pass membrane protein</topology>
    </subcellularLocation>
</comment>
<comment type="caution">
    <text evidence="18">The sequence shown here is derived from an EMBL/GenBank/DDBJ whole genome shotgun (WGS) entry which is preliminary data.</text>
</comment>